<gene>
    <name evidence="3" type="ORF">J1C47_05265</name>
</gene>
<keyword evidence="1" id="KW-0732">Signal</keyword>
<dbReference type="EMBL" id="JAFMPY010000004">
    <property type="protein sequence ID" value="MBO0903041.1"/>
    <property type="molecule type" value="Genomic_DNA"/>
</dbReference>
<dbReference type="InterPro" id="IPR036924">
    <property type="entry name" value="Prion/Doppel_b-ribbon_dom_sf"/>
</dbReference>
<accession>A0ABS3J384</accession>
<evidence type="ECO:0000313" key="4">
    <source>
        <dbReference type="Proteomes" id="UP000664288"/>
    </source>
</evidence>
<protein>
    <submittedName>
        <fullName evidence="3">SH3 domain-containing protein</fullName>
    </submittedName>
</protein>
<feature type="domain" description="SH3b" evidence="2">
    <location>
        <begin position="23"/>
        <end position="87"/>
    </location>
</feature>
<dbReference type="SUPFAM" id="SSF54098">
    <property type="entry name" value="Prion-like"/>
    <property type="match status" value="1"/>
</dbReference>
<organism evidence="3 4">
    <name type="scientific">Jiella sonneratiae</name>
    <dbReference type="NCBI Taxonomy" id="2816856"/>
    <lineage>
        <taxon>Bacteria</taxon>
        <taxon>Pseudomonadati</taxon>
        <taxon>Pseudomonadota</taxon>
        <taxon>Alphaproteobacteria</taxon>
        <taxon>Hyphomicrobiales</taxon>
        <taxon>Aurantimonadaceae</taxon>
        <taxon>Jiella</taxon>
    </lineage>
</organism>
<feature type="chain" id="PRO_5045874699" evidence="1">
    <location>
        <begin position="24"/>
        <end position="214"/>
    </location>
</feature>
<evidence type="ECO:0000313" key="3">
    <source>
        <dbReference type="EMBL" id="MBO0903041.1"/>
    </source>
</evidence>
<dbReference type="InterPro" id="IPR003646">
    <property type="entry name" value="SH3-like_bac-type"/>
</dbReference>
<dbReference type="Proteomes" id="UP000664288">
    <property type="component" value="Unassembled WGS sequence"/>
</dbReference>
<evidence type="ECO:0000256" key="1">
    <source>
        <dbReference type="SAM" id="SignalP"/>
    </source>
</evidence>
<dbReference type="Gene3D" id="2.30.30.40">
    <property type="entry name" value="SH3 Domains"/>
    <property type="match status" value="1"/>
</dbReference>
<proteinExistence type="predicted"/>
<dbReference type="RefSeq" id="WP_207349668.1">
    <property type="nucleotide sequence ID" value="NZ_JAFMPY010000004.1"/>
</dbReference>
<feature type="signal peptide" evidence="1">
    <location>
        <begin position="1"/>
        <end position="23"/>
    </location>
</feature>
<comment type="caution">
    <text evidence="3">The sequence shown here is derived from an EMBL/GenBank/DDBJ whole genome shotgun (WGS) entry which is preliminary data.</text>
</comment>
<dbReference type="PROSITE" id="PS51781">
    <property type="entry name" value="SH3B"/>
    <property type="match status" value="1"/>
</dbReference>
<keyword evidence="4" id="KW-1185">Reference proteome</keyword>
<name>A0ABS3J384_9HYPH</name>
<sequence>MRKMLRAAVLLFAAVLAPGGALAASSAVATADVNMRAGPGTGYPAVRVVPAGGRVVTYGCLADYSWCDTGYLGARGWVSAHYLTTIVAGTTVVVGPRVGLPVVSFNTAYWNRYYTSYPWYYRGPAYYAPPPGASVNRNCGLHGCSGTVSGAYGGSAAGTRGCGPRACGGAGTVTGPNGGTVRGARACGPRGCVGGYRVVGPNGGTRGGVGGFPR</sequence>
<dbReference type="Pfam" id="PF08239">
    <property type="entry name" value="SH3_3"/>
    <property type="match status" value="1"/>
</dbReference>
<dbReference type="SMART" id="SM00287">
    <property type="entry name" value="SH3b"/>
    <property type="match status" value="1"/>
</dbReference>
<reference evidence="3 4" key="1">
    <citation type="submission" date="2021-03" db="EMBL/GenBank/DDBJ databases">
        <title>Whole genome sequence of Jiella sp. MQZ13P-4.</title>
        <authorList>
            <person name="Tuo L."/>
        </authorList>
    </citation>
    <scope>NUCLEOTIDE SEQUENCE [LARGE SCALE GENOMIC DNA]</scope>
    <source>
        <strain evidence="3 4">MQZ13P-4</strain>
    </source>
</reference>
<evidence type="ECO:0000259" key="2">
    <source>
        <dbReference type="PROSITE" id="PS51781"/>
    </source>
</evidence>